<dbReference type="EMBL" id="JBBUTG010000005">
    <property type="protein sequence ID" value="MEK8031523.1"/>
    <property type="molecule type" value="Genomic_DNA"/>
</dbReference>
<protein>
    <submittedName>
        <fullName evidence="1">Hydroxymyristoyl-ACP dehydratase</fullName>
    </submittedName>
</protein>
<sequence>MAWLDGLLEWSDDHIVCRASNHQDRDHPLRTARGLLGGAAIEYAAQAMALHGALCAQAAGSADSSSPEPGFLASARSVQLGVWRLDDVAGPLRVEARRLAGDDRQLLYQFHVAGASGIVVAEGRATVVLNTPLAMK</sequence>
<proteinExistence type="predicted"/>
<dbReference type="Proteomes" id="UP001371218">
    <property type="component" value="Unassembled WGS sequence"/>
</dbReference>
<dbReference type="InterPro" id="IPR016776">
    <property type="entry name" value="ApeP-like_dehydratase"/>
</dbReference>
<comment type="caution">
    <text evidence="1">The sequence shown here is derived from an EMBL/GenBank/DDBJ whole genome shotgun (WGS) entry which is preliminary data.</text>
</comment>
<accession>A0ABU9BNI3</accession>
<reference evidence="1 2" key="1">
    <citation type="submission" date="2024-04" db="EMBL/GenBank/DDBJ databases">
        <title>Novel species of the genus Ideonella isolated from streams.</title>
        <authorList>
            <person name="Lu H."/>
        </authorList>
    </citation>
    <scope>NUCLEOTIDE SEQUENCE [LARGE SCALE GENOMIC DNA]</scope>
    <source>
        <strain evidence="1 2">DXS29W</strain>
    </source>
</reference>
<gene>
    <name evidence="1" type="ORF">AACH06_11910</name>
</gene>
<keyword evidence="2" id="KW-1185">Reference proteome</keyword>
<evidence type="ECO:0000313" key="1">
    <source>
        <dbReference type="EMBL" id="MEK8031523.1"/>
    </source>
</evidence>
<evidence type="ECO:0000313" key="2">
    <source>
        <dbReference type="Proteomes" id="UP001371218"/>
    </source>
</evidence>
<organism evidence="1 2">
    <name type="scientific">Ideonella lacteola</name>
    <dbReference type="NCBI Taxonomy" id="2984193"/>
    <lineage>
        <taxon>Bacteria</taxon>
        <taxon>Pseudomonadati</taxon>
        <taxon>Pseudomonadota</taxon>
        <taxon>Betaproteobacteria</taxon>
        <taxon>Burkholderiales</taxon>
        <taxon>Sphaerotilaceae</taxon>
        <taxon>Ideonella</taxon>
    </lineage>
</organism>
<dbReference type="Pfam" id="PF22817">
    <property type="entry name" value="ApeP-like"/>
    <property type="match status" value="1"/>
</dbReference>
<dbReference type="RefSeq" id="WP_341425900.1">
    <property type="nucleotide sequence ID" value="NZ_JBBUTG010000005.1"/>
</dbReference>
<name>A0ABU9BNI3_9BURK</name>